<dbReference type="InParanoid" id="F6S3E0"/>
<dbReference type="CDD" id="cd16027">
    <property type="entry name" value="SGSH"/>
    <property type="match status" value="1"/>
</dbReference>
<reference evidence="9" key="1">
    <citation type="journal article" date="2002" name="Science">
        <title>The draft genome of Ciona intestinalis: insights into chordate and vertebrate origins.</title>
        <authorList>
            <person name="Dehal P."/>
            <person name="Satou Y."/>
            <person name="Campbell R.K."/>
            <person name="Chapman J."/>
            <person name="Degnan B."/>
            <person name="De Tomaso A."/>
            <person name="Davidson B."/>
            <person name="Di Gregorio A."/>
            <person name="Gelpke M."/>
            <person name="Goodstein D.M."/>
            <person name="Harafuji N."/>
            <person name="Hastings K.E."/>
            <person name="Ho I."/>
            <person name="Hotta K."/>
            <person name="Huang W."/>
            <person name="Kawashima T."/>
            <person name="Lemaire P."/>
            <person name="Martinez D."/>
            <person name="Meinertzhagen I.A."/>
            <person name="Necula S."/>
            <person name="Nonaka M."/>
            <person name="Putnam N."/>
            <person name="Rash S."/>
            <person name="Saiga H."/>
            <person name="Satake M."/>
            <person name="Terry A."/>
            <person name="Yamada L."/>
            <person name="Wang H.G."/>
            <person name="Awazu S."/>
            <person name="Azumi K."/>
            <person name="Boore J."/>
            <person name="Branno M."/>
            <person name="Chin-Bow S."/>
            <person name="DeSantis R."/>
            <person name="Doyle S."/>
            <person name="Francino P."/>
            <person name="Keys D.N."/>
            <person name="Haga S."/>
            <person name="Hayashi H."/>
            <person name="Hino K."/>
            <person name="Imai K.S."/>
            <person name="Inaba K."/>
            <person name="Kano S."/>
            <person name="Kobayashi K."/>
            <person name="Kobayashi M."/>
            <person name="Lee B.I."/>
            <person name="Makabe K.W."/>
            <person name="Manohar C."/>
            <person name="Matassi G."/>
            <person name="Medina M."/>
            <person name="Mochizuki Y."/>
            <person name="Mount S."/>
            <person name="Morishita T."/>
            <person name="Miura S."/>
            <person name="Nakayama A."/>
            <person name="Nishizaka S."/>
            <person name="Nomoto H."/>
            <person name="Ohta F."/>
            <person name="Oishi K."/>
            <person name="Rigoutsos I."/>
            <person name="Sano M."/>
            <person name="Sasaki A."/>
            <person name="Sasakura Y."/>
            <person name="Shoguchi E."/>
            <person name="Shin-i T."/>
            <person name="Spagnuolo A."/>
            <person name="Stainier D."/>
            <person name="Suzuki M.M."/>
            <person name="Tassy O."/>
            <person name="Takatori N."/>
            <person name="Tokuoka M."/>
            <person name="Yagi K."/>
            <person name="Yoshizaki F."/>
            <person name="Wada S."/>
            <person name="Zhang C."/>
            <person name="Hyatt P.D."/>
            <person name="Larimer F."/>
            <person name="Detter C."/>
            <person name="Doggett N."/>
            <person name="Glavina T."/>
            <person name="Hawkins T."/>
            <person name="Richardson P."/>
            <person name="Lucas S."/>
            <person name="Kohara Y."/>
            <person name="Levine M."/>
            <person name="Satoh N."/>
            <person name="Rokhsar D.S."/>
        </authorList>
    </citation>
    <scope>NUCLEOTIDE SEQUENCE [LARGE SCALE GENOMIC DNA]</scope>
</reference>
<evidence type="ECO:0000313" key="9">
    <source>
        <dbReference type="Proteomes" id="UP000008144"/>
    </source>
</evidence>
<dbReference type="Proteomes" id="UP000008144">
    <property type="component" value="Chromosome 2"/>
</dbReference>
<dbReference type="EMBL" id="EAAA01001527">
    <property type="status" value="NOT_ANNOTATED_CDS"/>
    <property type="molecule type" value="Genomic_DNA"/>
</dbReference>
<dbReference type="HOGENOM" id="CLU_006332_7_1_1"/>
<dbReference type="Ensembl" id="ENSCINT00000018523.4">
    <property type="protein sequence ID" value="ENSCINP00000018523.4"/>
    <property type="gene ID" value="ENSCING00000009128.4"/>
</dbReference>
<evidence type="ECO:0000256" key="4">
    <source>
        <dbReference type="ARBA" id="ARBA00022801"/>
    </source>
</evidence>
<dbReference type="SUPFAM" id="SSF53649">
    <property type="entry name" value="Alkaline phosphatase-like"/>
    <property type="match status" value="1"/>
</dbReference>
<dbReference type="GO" id="GO:0007626">
    <property type="term" value="P:locomotory behavior"/>
    <property type="evidence" value="ECO:0007669"/>
    <property type="project" value="Ensembl"/>
</dbReference>
<dbReference type="PROSITE" id="PS00523">
    <property type="entry name" value="SULFATASE_1"/>
    <property type="match status" value="1"/>
</dbReference>
<evidence type="ECO:0000256" key="3">
    <source>
        <dbReference type="ARBA" id="ARBA00022729"/>
    </source>
</evidence>
<reference evidence="8" key="4">
    <citation type="submission" date="2025-09" db="UniProtKB">
        <authorList>
            <consortium name="Ensembl"/>
        </authorList>
    </citation>
    <scope>IDENTIFICATION</scope>
</reference>
<accession>F6S3E0</accession>
<dbReference type="AlphaFoldDB" id="F6S3E0"/>
<dbReference type="Gene3D" id="3.40.720.10">
    <property type="entry name" value="Alkaline Phosphatase, subunit A"/>
    <property type="match status" value="1"/>
</dbReference>
<evidence type="ECO:0000259" key="7">
    <source>
        <dbReference type="Pfam" id="PF00884"/>
    </source>
</evidence>
<dbReference type="PANTHER" id="PTHR43108">
    <property type="entry name" value="N-ACETYLGLUCOSAMINE-6-SULFATASE FAMILY MEMBER"/>
    <property type="match status" value="1"/>
</dbReference>
<keyword evidence="9" id="KW-1185">Reference proteome</keyword>
<proteinExistence type="inferred from homology"/>
<evidence type="ECO:0000256" key="2">
    <source>
        <dbReference type="ARBA" id="ARBA00008779"/>
    </source>
</evidence>
<feature type="domain" description="Sulfatase N-terminal" evidence="7">
    <location>
        <begin position="27"/>
        <end position="332"/>
    </location>
</feature>
<evidence type="ECO:0000256" key="5">
    <source>
        <dbReference type="ARBA" id="ARBA00023180"/>
    </source>
</evidence>
<keyword evidence="5" id="KW-0325">Glycoprotein</keyword>
<evidence type="ECO:0000313" key="8">
    <source>
        <dbReference type="Ensembl" id="ENSCINP00000018523.4"/>
    </source>
</evidence>
<comment type="cofactor">
    <cofactor evidence="1">
        <name>Ca(2+)</name>
        <dbReference type="ChEBI" id="CHEBI:29108"/>
    </cofactor>
</comment>
<organism evidence="8 9">
    <name type="scientific">Ciona intestinalis</name>
    <name type="common">Transparent sea squirt</name>
    <name type="synonym">Ascidia intestinalis</name>
    <dbReference type="NCBI Taxonomy" id="7719"/>
    <lineage>
        <taxon>Eukaryota</taxon>
        <taxon>Metazoa</taxon>
        <taxon>Chordata</taxon>
        <taxon>Tunicata</taxon>
        <taxon>Ascidiacea</taxon>
        <taxon>Phlebobranchia</taxon>
        <taxon>Cionidae</taxon>
        <taxon>Ciona</taxon>
    </lineage>
</organism>
<sequence length="507" mass="57613">MFTLKSISFINILFWVYSLSSGSDIRPNVLVLVADDLGFELNAYENNVIKTPNINDLADRGIVYSNAFTTVSSCSPSRSTILTGLPQHQNGMYGLHNGYHHFNSFDEVKSLPFLLHENGIRTGIIGKKHVAPEAVYPFDFAETEENNSILQVGRNITRMKELAKQFFSMQLKNESFLLYIGFHDPHRCGHTHPQYGEFCEKFGNGDYRMGKIPDWKPDYYSPDDVIVPPFVQDTPASRKDISAQYTTISRLDQGVGLIINELKQAGFLESTLILFTSDNGIPFPNGRTNLYNSGTAGPFILALPVQKHKQAVVDNSYVSLLDITPTVLDWFSITYPQYTLFHRDVKLTGKSLLKDISNSDVAFGSHSLHEVTMYYPMRSVHKNGLLLIQNLNYLMPFPIDQDFYLSLSFQDLLNRTQTGADLHWSKTLKQYYQRSQLELFNLTSDPLELDNLAYKPEYHNILTDMQTLLQQWQNTTWDPWRCAPSGVLQDSGAYKLNPTCLPLLNGL</sequence>
<keyword evidence="3 6" id="KW-0732">Signal</keyword>
<evidence type="ECO:0000256" key="1">
    <source>
        <dbReference type="ARBA" id="ARBA00001913"/>
    </source>
</evidence>
<dbReference type="PANTHER" id="PTHR43108:SF6">
    <property type="entry name" value="N-SULPHOGLUCOSAMINE SULPHOHYDROLASE"/>
    <property type="match status" value="1"/>
</dbReference>
<dbReference type="InterPro" id="IPR024607">
    <property type="entry name" value="Sulfatase_CS"/>
</dbReference>
<feature type="chain" id="PRO_5003341152" evidence="6">
    <location>
        <begin position="23"/>
        <end position="507"/>
    </location>
</feature>
<dbReference type="OMA" id="MAYPMRM"/>
<gene>
    <name evidence="8" type="primary">LOC113474074</name>
</gene>
<dbReference type="FunFam" id="3.40.720.10:FF:000026">
    <property type="entry name" value="N-sulphoglucosamine sulphohydrolase"/>
    <property type="match status" value="1"/>
</dbReference>
<protein>
    <submittedName>
        <fullName evidence="8">N-sulphoglucosamine sulphohydrolase-like</fullName>
    </submittedName>
</protein>
<name>F6S3E0_CIOIN</name>
<dbReference type="GO" id="GO:0030200">
    <property type="term" value="P:heparan sulfate proteoglycan catabolic process"/>
    <property type="evidence" value="ECO:0000318"/>
    <property type="project" value="GO_Central"/>
</dbReference>
<dbReference type="InterPro" id="IPR017850">
    <property type="entry name" value="Alkaline_phosphatase_core_sf"/>
</dbReference>
<dbReference type="FunCoup" id="F6S3E0">
    <property type="interactions" value="1"/>
</dbReference>
<dbReference type="Pfam" id="PF00884">
    <property type="entry name" value="Sulfatase"/>
    <property type="match status" value="1"/>
</dbReference>
<reference evidence="8" key="2">
    <citation type="journal article" date="2008" name="Genome Biol.">
        <title>Improved genome assembly and evidence-based global gene model set for the chordate Ciona intestinalis: new insight into intron and operon populations.</title>
        <authorList>
            <person name="Satou Y."/>
            <person name="Mineta K."/>
            <person name="Ogasawara M."/>
            <person name="Sasakura Y."/>
            <person name="Shoguchi E."/>
            <person name="Ueno K."/>
            <person name="Yamada L."/>
            <person name="Matsumoto J."/>
            <person name="Wasserscheid J."/>
            <person name="Dewar K."/>
            <person name="Wiley G.B."/>
            <person name="Macmil S.L."/>
            <person name="Roe B.A."/>
            <person name="Zeller R.W."/>
            <person name="Hastings K.E."/>
            <person name="Lemaire P."/>
            <person name="Lindquist E."/>
            <person name="Endo T."/>
            <person name="Hotta K."/>
            <person name="Inaba K."/>
        </authorList>
    </citation>
    <scope>NUCLEOTIDE SEQUENCE [LARGE SCALE GENOMIC DNA]</scope>
    <source>
        <strain evidence="8">wild type</strain>
    </source>
</reference>
<feature type="signal peptide" evidence="6">
    <location>
        <begin position="1"/>
        <end position="22"/>
    </location>
</feature>
<dbReference type="GO" id="GO:0016250">
    <property type="term" value="F:N-sulfoglucosamine sulfohydrolase activity"/>
    <property type="evidence" value="ECO:0000318"/>
    <property type="project" value="GO_Central"/>
</dbReference>
<dbReference type="GO" id="GO:0001966">
    <property type="term" value="P:thigmotaxis"/>
    <property type="evidence" value="ECO:0007669"/>
    <property type="project" value="Ensembl"/>
</dbReference>
<reference evidence="8" key="3">
    <citation type="submission" date="2025-08" db="UniProtKB">
        <authorList>
            <consortium name="Ensembl"/>
        </authorList>
    </citation>
    <scope>IDENTIFICATION</scope>
</reference>
<evidence type="ECO:0000256" key="6">
    <source>
        <dbReference type="SAM" id="SignalP"/>
    </source>
</evidence>
<comment type="similarity">
    <text evidence="2">Belongs to the sulfatase family.</text>
</comment>
<dbReference type="GO" id="GO:0006027">
    <property type="term" value="P:glycosaminoglycan catabolic process"/>
    <property type="evidence" value="ECO:0000318"/>
    <property type="project" value="GO_Central"/>
</dbReference>
<dbReference type="STRING" id="7719.ENSCINP00000018523"/>
<dbReference type="GeneTree" id="ENSGT00390000013080"/>
<dbReference type="InterPro" id="IPR000917">
    <property type="entry name" value="Sulfatase_N"/>
</dbReference>
<keyword evidence="4" id="KW-0378">Hydrolase</keyword>
<dbReference type="EMBL" id="EAAA01001528">
    <property type="status" value="NOT_ANNOTATED_CDS"/>
    <property type="molecule type" value="Genomic_DNA"/>
</dbReference>